<keyword evidence="2" id="KW-0560">Oxidoreductase</keyword>
<dbReference type="GO" id="GO:0016491">
    <property type="term" value="F:oxidoreductase activity"/>
    <property type="evidence" value="ECO:0007669"/>
    <property type="project" value="UniProtKB-KW"/>
</dbReference>
<dbReference type="PANTHER" id="PTHR22604:SF105">
    <property type="entry name" value="TRANS-1,2-DIHYDROBENZENE-1,2-DIOL DEHYDROGENASE"/>
    <property type="match status" value="1"/>
</dbReference>
<dbReference type="AlphaFoldDB" id="A0A4P8XIT9"/>
<feature type="domain" description="GFO/IDH/MocA-like oxidoreductase" evidence="4">
    <location>
        <begin position="136"/>
        <end position="252"/>
    </location>
</feature>
<organism evidence="5 6">
    <name type="scientific">Paenibacillus algicola</name>
    <dbReference type="NCBI Taxonomy" id="2565926"/>
    <lineage>
        <taxon>Bacteria</taxon>
        <taxon>Bacillati</taxon>
        <taxon>Bacillota</taxon>
        <taxon>Bacilli</taxon>
        <taxon>Bacillales</taxon>
        <taxon>Paenibacillaceae</taxon>
        <taxon>Paenibacillus</taxon>
    </lineage>
</organism>
<protein>
    <submittedName>
        <fullName evidence="5">Oxidoreductase domain protein</fullName>
    </submittedName>
</protein>
<name>A0A4P8XIT9_9BACL</name>
<dbReference type="InterPro" id="IPR055170">
    <property type="entry name" value="GFO_IDH_MocA-like_dom"/>
</dbReference>
<evidence type="ECO:0000313" key="5">
    <source>
        <dbReference type="EMBL" id="QCT01420.1"/>
    </source>
</evidence>
<dbReference type="InterPro" id="IPR050984">
    <property type="entry name" value="Gfo/Idh/MocA_domain"/>
</dbReference>
<dbReference type="SUPFAM" id="SSF51735">
    <property type="entry name" value="NAD(P)-binding Rossmann-fold domains"/>
    <property type="match status" value="1"/>
</dbReference>
<dbReference type="KEGG" id="palo:E6C60_0699"/>
<dbReference type="Pfam" id="PF01408">
    <property type="entry name" value="GFO_IDH_MocA"/>
    <property type="match status" value="1"/>
</dbReference>
<keyword evidence="6" id="KW-1185">Reference proteome</keyword>
<dbReference type="PANTHER" id="PTHR22604">
    <property type="entry name" value="OXIDOREDUCTASES"/>
    <property type="match status" value="1"/>
</dbReference>
<evidence type="ECO:0000259" key="4">
    <source>
        <dbReference type="Pfam" id="PF22725"/>
    </source>
</evidence>
<dbReference type="Pfam" id="PF22725">
    <property type="entry name" value="GFO_IDH_MocA_C3"/>
    <property type="match status" value="1"/>
</dbReference>
<dbReference type="InterPro" id="IPR000683">
    <property type="entry name" value="Gfo/Idh/MocA-like_OxRdtase_N"/>
</dbReference>
<dbReference type="Proteomes" id="UP000300879">
    <property type="component" value="Chromosome"/>
</dbReference>
<dbReference type="Gene3D" id="3.30.360.10">
    <property type="entry name" value="Dihydrodipicolinate Reductase, domain 2"/>
    <property type="match status" value="1"/>
</dbReference>
<comment type="similarity">
    <text evidence="1">Belongs to the Gfo/Idh/MocA family.</text>
</comment>
<sequence length="330" mass="36792">MEETASRIQWGIMGTGWIAEKFAADLKYVNNGSLAACGSRTDDSARRFGERFDIPRTYGSYEELVQDPALDAIYVATPHPLHKDNVLLALRAGKAVLCEKPFTMNSRELEEVIQTARDHKLFLMEGMWTRFLPPIVQARQWIADGRIGEVRMLKAEFGFRTEMNPEHRLFKPELGGGALLDAGIYPVSFASMVLGSAPSNLSSTVHFCETGVDDQFTLLLEYEDGKSASLSSATRLALTNDAVIYGTEGRIRIPGFFNAREAFLYEGNQQTEAYQDDRVSDGYAFEAEEVGRCLMNGALESAVMPLDESLAIMKLLDGVREQWGLQYEVE</sequence>
<evidence type="ECO:0000259" key="3">
    <source>
        <dbReference type="Pfam" id="PF01408"/>
    </source>
</evidence>
<dbReference type="SUPFAM" id="SSF55347">
    <property type="entry name" value="Glyceraldehyde-3-phosphate dehydrogenase-like, C-terminal domain"/>
    <property type="match status" value="1"/>
</dbReference>
<dbReference type="InterPro" id="IPR036291">
    <property type="entry name" value="NAD(P)-bd_dom_sf"/>
</dbReference>
<dbReference type="Gene3D" id="3.40.50.720">
    <property type="entry name" value="NAD(P)-binding Rossmann-like Domain"/>
    <property type="match status" value="1"/>
</dbReference>
<feature type="domain" description="Gfo/Idh/MocA-like oxidoreductase N-terminal" evidence="3">
    <location>
        <begin position="8"/>
        <end position="126"/>
    </location>
</feature>
<evidence type="ECO:0000256" key="2">
    <source>
        <dbReference type="ARBA" id="ARBA00023002"/>
    </source>
</evidence>
<proteinExistence type="inferred from homology"/>
<evidence type="ECO:0000313" key="6">
    <source>
        <dbReference type="Proteomes" id="UP000300879"/>
    </source>
</evidence>
<gene>
    <name evidence="5" type="ORF">E6C60_0699</name>
</gene>
<evidence type="ECO:0000256" key="1">
    <source>
        <dbReference type="ARBA" id="ARBA00010928"/>
    </source>
</evidence>
<accession>A0A4P8XIT9</accession>
<dbReference type="EMBL" id="CP040396">
    <property type="protein sequence ID" value="QCT01420.1"/>
    <property type="molecule type" value="Genomic_DNA"/>
</dbReference>
<dbReference type="RefSeq" id="WP_138224557.1">
    <property type="nucleotide sequence ID" value="NZ_CP040396.1"/>
</dbReference>
<reference evidence="5 6" key="1">
    <citation type="submission" date="2019-05" db="EMBL/GenBank/DDBJ databases">
        <authorList>
            <person name="Chen C."/>
        </authorList>
    </citation>
    <scope>NUCLEOTIDE SEQUENCE [LARGE SCALE GENOMIC DNA]</scope>
    <source>
        <strain evidence="5 6">HB172198</strain>
    </source>
</reference>
<dbReference type="GO" id="GO:0000166">
    <property type="term" value="F:nucleotide binding"/>
    <property type="evidence" value="ECO:0007669"/>
    <property type="project" value="InterPro"/>
</dbReference>
<dbReference type="OrthoDB" id="9815825at2"/>